<dbReference type="GO" id="GO:0080008">
    <property type="term" value="C:Cul4-RING E3 ubiquitin ligase complex"/>
    <property type="evidence" value="ECO:0007669"/>
    <property type="project" value="TreeGrafter"/>
</dbReference>
<dbReference type="Proteomes" id="UP000291343">
    <property type="component" value="Unassembled WGS sequence"/>
</dbReference>
<feature type="repeat" description="WD" evidence="3">
    <location>
        <begin position="556"/>
        <end position="585"/>
    </location>
</feature>
<keyword evidence="1 3" id="KW-0853">WD repeat</keyword>
<dbReference type="InterPro" id="IPR011990">
    <property type="entry name" value="TPR-like_helical_dom_sf"/>
</dbReference>
<dbReference type="AlphaFoldDB" id="A0A482XL98"/>
<comment type="caution">
    <text evidence="5">The sequence shown here is derived from an EMBL/GenBank/DDBJ whole genome shotgun (WGS) entry which is preliminary data.</text>
</comment>
<name>A0A482XL98_LAOST</name>
<dbReference type="InterPro" id="IPR045151">
    <property type="entry name" value="DCAF8"/>
</dbReference>
<dbReference type="Pfam" id="PF00400">
    <property type="entry name" value="WD40"/>
    <property type="match status" value="3"/>
</dbReference>
<protein>
    <recommendedName>
        <fullName evidence="7">WD and tetratricopeptide repeats protein 1</fullName>
    </recommendedName>
</protein>
<dbReference type="InterPro" id="IPR036322">
    <property type="entry name" value="WD40_repeat_dom_sf"/>
</dbReference>
<evidence type="ECO:0000256" key="4">
    <source>
        <dbReference type="SAM" id="MobiDB-lite"/>
    </source>
</evidence>
<proteinExistence type="predicted"/>
<dbReference type="Gene3D" id="2.130.10.10">
    <property type="entry name" value="YVTN repeat-like/Quinoprotein amine dehydrogenase"/>
    <property type="match status" value="2"/>
</dbReference>
<sequence length="684" mass="77219">MDKANILRHLREREINDSINRSLHRKWHVTDTLINRLGLEKELEGHQGCVNCLEWNSEGQILASASDDFQVILWNPFTYKKIHKINTGHHGNIFSVKFLPCSNDRIVVTGAGDCQTLVHDINERGPISICTCPMGRVKRLATSPNVPHIYWSAAEDGVIRQYDIRSPHCCSLEGAGMLVYLKSHLGSNAEAKCLAINPCRPELLAVGANDPFVRLYDRRMIKVTCMTTPTLTVQPTGDAEVVGNNRFRTLLTDEVMEVADNLPVGCVQYFVAGHLPVKNPNNKYKCIPATYVTFGPDGVDLLVNLGGEQIYLFDILRQSSPKSFNLPKYALPKEYGGSAKPCTNGYAQHVDSAESKKKPLPADIEDLKLSANTLFDGGEYSRAIRIYNEAIMKFSQGSLLYGNRAAAYMKRNWNGDMYAALRDCHTTLNLDPNHVKAFFRLARCLYELDWREEAKQCLEAFKIRFPEHATSHACKALEKDISTPRSSSPETKNSKPRTDTPSSDLEFSDVEEDLDFVSQSQITNRESAWREKAFDYEKRFYGHCNTTTDIKEANFFGSNGQYIMAGSDDGSIYFWERESTNNVRILKGDSSIVNCLQPHPSSCLLASSGIDTTVRLWSPQPEDGKLNDREVLDRDNAASMNQRRMKTDPFDVVMRNMRFRLINQIDQLDEATDEGLRTYNCRTS</sequence>
<gene>
    <name evidence="5" type="ORF">LSTR_LSTR012519</name>
</gene>
<dbReference type="InterPro" id="IPR001680">
    <property type="entry name" value="WD40_rpt"/>
</dbReference>
<dbReference type="SUPFAM" id="SSF48452">
    <property type="entry name" value="TPR-like"/>
    <property type="match status" value="1"/>
</dbReference>
<dbReference type="FunCoup" id="A0A482XL98">
    <property type="interactions" value="1455"/>
</dbReference>
<evidence type="ECO:0008006" key="7">
    <source>
        <dbReference type="Google" id="ProtNLM"/>
    </source>
</evidence>
<dbReference type="InParanoid" id="A0A482XL98"/>
<dbReference type="OrthoDB" id="4869960at2759"/>
<dbReference type="EMBL" id="QKKF02006307">
    <property type="protein sequence ID" value="RZF46444.1"/>
    <property type="molecule type" value="Genomic_DNA"/>
</dbReference>
<reference evidence="5 6" key="1">
    <citation type="journal article" date="2017" name="Gigascience">
        <title>Genome sequence of the small brown planthopper, Laodelphax striatellus.</title>
        <authorList>
            <person name="Zhu J."/>
            <person name="Jiang F."/>
            <person name="Wang X."/>
            <person name="Yang P."/>
            <person name="Bao Y."/>
            <person name="Zhao W."/>
            <person name="Wang W."/>
            <person name="Lu H."/>
            <person name="Wang Q."/>
            <person name="Cui N."/>
            <person name="Li J."/>
            <person name="Chen X."/>
            <person name="Luo L."/>
            <person name="Yu J."/>
            <person name="Kang L."/>
            <person name="Cui F."/>
        </authorList>
    </citation>
    <scope>NUCLEOTIDE SEQUENCE [LARGE SCALE GENOMIC DNA]</scope>
    <source>
        <strain evidence="5">Lst14</strain>
    </source>
</reference>
<feature type="region of interest" description="Disordered" evidence="4">
    <location>
        <begin position="479"/>
        <end position="505"/>
    </location>
</feature>
<evidence type="ECO:0000313" key="5">
    <source>
        <dbReference type="EMBL" id="RZF46444.1"/>
    </source>
</evidence>
<dbReference type="STRING" id="195883.A0A482XL98"/>
<accession>A0A482XL98</accession>
<dbReference type="SUPFAM" id="SSF50978">
    <property type="entry name" value="WD40 repeat-like"/>
    <property type="match status" value="1"/>
</dbReference>
<dbReference type="PROSITE" id="PS50082">
    <property type="entry name" value="WD_REPEATS_2"/>
    <property type="match status" value="3"/>
</dbReference>
<dbReference type="PROSITE" id="PS50294">
    <property type="entry name" value="WD_REPEATS_REGION"/>
    <property type="match status" value="2"/>
</dbReference>
<organism evidence="5 6">
    <name type="scientific">Laodelphax striatellus</name>
    <name type="common">Small brown planthopper</name>
    <name type="synonym">Delphax striatella</name>
    <dbReference type="NCBI Taxonomy" id="195883"/>
    <lineage>
        <taxon>Eukaryota</taxon>
        <taxon>Metazoa</taxon>
        <taxon>Ecdysozoa</taxon>
        <taxon>Arthropoda</taxon>
        <taxon>Hexapoda</taxon>
        <taxon>Insecta</taxon>
        <taxon>Pterygota</taxon>
        <taxon>Neoptera</taxon>
        <taxon>Paraneoptera</taxon>
        <taxon>Hemiptera</taxon>
        <taxon>Auchenorrhyncha</taxon>
        <taxon>Fulgoroidea</taxon>
        <taxon>Delphacidae</taxon>
        <taxon>Criomorphinae</taxon>
        <taxon>Laodelphax</taxon>
    </lineage>
</organism>
<dbReference type="PANTHER" id="PTHR15574:SF40">
    <property type="entry name" value="WD AND TETRATRICOPEPTIDE REPEATS PROTEIN 1"/>
    <property type="match status" value="1"/>
</dbReference>
<keyword evidence="2" id="KW-0677">Repeat</keyword>
<dbReference type="PANTHER" id="PTHR15574">
    <property type="entry name" value="WD REPEAT DOMAIN-CONTAINING FAMILY"/>
    <property type="match status" value="1"/>
</dbReference>
<dbReference type="GO" id="GO:0045717">
    <property type="term" value="P:negative regulation of fatty acid biosynthetic process"/>
    <property type="evidence" value="ECO:0007669"/>
    <property type="project" value="TreeGrafter"/>
</dbReference>
<dbReference type="SMART" id="SM00320">
    <property type="entry name" value="WD40"/>
    <property type="match status" value="6"/>
</dbReference>
<evidence type="ECO:0000256" key="1">
    <source>
        <dbReference type="ARBA" id="ARBA00022574"/>
    </source>
</evidence>
<evidence type="ECO:0000256" key="3">
    <source>
        <dbReference type="PROSITE-ProRule" id="PRU00221"/>
    </source>
</evidence>
<evidence type="ECO:0000256" key="2">
    <source>
        <dbReference type="ARBA" id="ARBA00022737"/>
    </source>
</evidence>
<dbReference type="GO" id="GO:0005737">
    <property type="term" value="C:cytoplasm"/>
    <property type="evidence" value="ECO:0007669"/>
    <property type="project" value="TreeGrafter"/>
</dbReference>
<keyword evidence="6" id="KW-1185">Reference proteome</keyword>
<evidence type="ECO:0000313" key="6">
    <source>
        <dbReference type="Proteomes" id="UP000291343"/>
    </source>
</evidence>
<feature type="repeat" description="WD" evidence="3">
    <location>
        <begin position="43"/>
        <end position="75"/>
    </location>
</feature>
<feature type="repeat" description="WD" evidence="3">
    <location>
        <begin position="586"/>
        <end position="618"/>
    </location>
</feature>
<dbReference type="InterPro" id="IPR015943">
    <property type="entry name" value="WD40/YVTN_repeat-like_dom_sf"/>
</dbReference>
<dbReference type="Gene3D" id="1.25.40.10">
    <property type="entry name" value="Tetratricopeptide repeat domain"/>
    <property type="match status" value="1"/>
</dbReference>